<sequence length="135" mass="14933">MSTQSIVKTLTPSFGPSFDAVITFPNSKPLANARNTVPITIHISTEGSNANLGCYVYSIVDTRKQTTTPQVYQTLLNNSSETLVDLGKRMGRLVSKKYHVPSYVSLSGQFSHPDFVVAIQETIALMEDYWQNTSK</sequence>
<evidence type="ECO:0000313" key="1">
    <source>
        <dbReference type="EMBL" id="KAG7822254.1"/>
    </source>
</evidence>
<proteinExistence type="predicted"/>
<evidence type="ECO:0000313" key="4">
    <source>
        <dbReference type="Proteomes" id="UP001197328"/>
    </source>
</evidence>
<protein>
    <submittedName>
        <fullName evidence="1">Uncharacterized protein</fullName>
    </submittedName>
</protein>
<dbReference type="InterPro" id="IPR018854">
    <property type="entry name" value="Psome_chaperone_3/4"/>
</dbReference>
<dbReference type="RefSeq" id="XP_043062624.1">
    <property type="nucleotide sequence ID" value="XM_043206456.1"/>
</dbReference>
<reference evidence="1 4" key="1">
    <citation type="journal article" date="2021" name="G3 (Bethesda)">
        <title>Genomic diversity, chromosomal rearrangements, and interspecies hybridization in the ogataea polymorpha species complex.</title>
        <authorList>
            <person name="Hanson S.J."/>
            <person name="Cinneide E.O."/>
            <person name="Salzberg L.I."/>
            <person name="Wolfe K.H."/>
            <person name="McGowan J."/>
            <person name="Fitzpatrick D.A."/>
            <person name="Matlin K."/>
        </authorList>
    </citation>
    <scope>NUCLEOTIDE SEQUENCE</scope>
    <source>
        <strain evidence="2">51-138</strain>
        <strain evidence="1">61-244</strain>
    </source>
</reference>
<dbReference type="Proteomes" id="UP001197328">
    <property type="component" value="Unassembled WGS sequence"/>
</dbReference>
<comment type="caution">
    <text evidence="1">The sequence shown here is derived from an EMBL/GenBank/DDBJ whole genome shotgun (WGS) entry which is preliminary data.</text>
</comment>
<dbReference type="AlphaFoldDB" id="A0AAN6DJE3"/>
<dbReference type="GeneID" id="66124780"/>
<dbReference type="Gene3D" id="3.30.230.100">
    <property type="match status" value="1"/>
</dbReference>
<dbReference type="EMBL" id="JAHLVD010000002">
    <property type="protein sequence ID" value="KAG7851825.1"/>
    <property type="molecule type" value="Genomic_DNA"/>
</dbReference>
<organism evidence="1 3">
    <name type="scientific">Pichia angusta</name>
    <name type="common">Yeast</name>
    <name type="synonym">Hansenula polymorpha</name>
    <dbReference type="NCBI Taxonomy" id="870730"/>
    <lineage>
        <taxon>Eukaryota</taxon>
        <taxon>Fungi</taxon>
        <taxon>Dikarya</taxon>
        <taxon>Ascomycota</taxon>
        <taxon>Saccharomycotina</taxon>
        <taxon>Pichiomycetes</taxon>
        <taxon>Pichiales</taxon>
        <taxon>Pichiaceae</taxon>
        <taxon>Ogataea</taxon>
    </lineage>
</organism>
<name>A0AAN6DJE3_PICAN</name>
<keyword evidence="4" id="KW-1185">Reference proteome</keyword>
<dbReference type="Proteomes" id="UP001196530">
    <property type="component" value="Unassembled WGS sequence"/>
</dbReference>
<evidence type="ECO:0000313" key="2">
    <source>
        <dbReference type="EMBL" id="KAG7851825.1"/>
    </source>
</evidence>
<accession>A0AAN6DJE3</accession>
<evidence type="ECO:0000313" key="3">
    <source>
        <dbReference type="Proteomes" id="UP001196530"/>
    </source>
</evidence>
<dbReference type="EMBL" id="JAHLUX010000001">
    <property type="protein sequence ID" value="KAG7822254.1"/>
    <property type="molecule type" value="Genomic_DNA"/>
</dbReference>
<gene>
    <name evidence="1" type="ORF">KL928_000729</name>
    <name evidence="2" type="ORF">KL940_000707</name>
</gene>
<dbReference type="Pfam" id="PF10448">
    <property type="entry name" value="POC3_POC4"/>
    <property type="match status" value="1"/>
</dbReference>